<dbReference type="eggNOG" id="COG1075">
    <property type="taxonomic scope" value="Bacteria"/>
</dbReference>
<protein>
    <submittedName>
        <fullName evidence="3">Putative hydrolase or acyltransferase of alpha/beta superfamily</fullName>
    </submittedName>
</protein>
<dbReference type="STRING" id="880071.Fleli_1626"/>
<keyword evidence="3" id="KW-0378">Hydrolase</keyword>
<dbReference type="OrthoDB" id="869379at2"/>
<evidence type="ECO:0000313" key="3">
    <source>
        <dbReference type="EMBL" id="AFM04040.1"/>
    </source>
</evidence>
<feature type="domain" description="DUF676" evidence="2">
    <location>
        <begin position="102"/>
        <end position="233"/>
    </location>
</feature>
<evidence type="ECO:0000259" key="2">
    <source>
        <dbReference type="Pfam" id="PF05057"/>
    </source>
</evidence>
<dbReference type="InterPro" id="IPR029058">
    <property type="entry name" value="AB_hydrolase_fold"/>
</dbReference>
<evidence type="ECO:0000256" key="1">
    <source>
        <dbReference type="SAM" id="MobiDB-lite"/>
    </source>
</evidence>
<proteinExistence type="predicted"/>
<dbReference type="GO" id="GO:0016746">
    <property type="term" value="F:acyltransferase activity"/>
    <property type="evidence" value="ECO:0007669"/>
    <property type="project" value="UniProtKB-KW"/>
</dbReference>
<dbReference type="SUPFAM" id="SSF53474">
    <property type="entry name" value="alpha/beta-Hydrolases"/>
    <property type="match status" value="1"/>
</dbReference>
<organism evidence="3 4">
    <name type="scientific">Bernardetia litoralis (strain ATCC 23117 / DSM 6794 / NBRC 15988 / NCIMB 1366 / Fx l1 / Sio-4)</name>
    <name type="common">Flexibacter litoralis</name>
    <dbReference type="NCBI Taxonomy" id="880071"/>
    <lineage>
        <taxon>Bacteria</taxon>
        <taxon>Pseudomonadati</taxon>
        <taxon>Bacteroidota</taxon>
        <taxon>Cytophagia</taxon>
        <taxon>Cytophagales</taxon>
        <taxon>Bernardetiaceae</taxon>
        <taxon>Bernardetia</taxon>
    </lineage>
</organism>
<keyword evidence="3" id="KW-0012">Acyltransferase</keyword>
<dbReference type="RefSeq" id="WP_014797497.1">
    <property type="nucleotide sequence ID" value="NC_018018.1"/>
</dbReference>
<dbReference type="InterPro" id="IPR007751">
    <property type="entry name" value="DUF676_lipase-like"/>
</dbReference>
<evidence type="ECO:0000313" key="4">
    <source>
        <dbReference type="Proteomes" id="UP000006054"/>
    </source>
</evidence>
<dbReference type="HOGENOM" id="CLU_049416_0_0_10"/>
<dbReference type="EMBL" id="CP003345">
    <property type="protein sequence ID" value="AFM04040.1"/>
    <property type="molecule type" value="Genomic_DNA"/>
</dbReference>
<accession>I4AJA5</accession>
<name>I4AJA5_BERLS</name>
<dbReference type="Proteomes" id="UP000006054">
    <property type="component" value="Chromosome"/>
</dbReference>
<dbReference type="Gene3D" id="3.40.50.1820">
    <property type="entry name" value="alpha/beta hydrolase"/>
    <property type="match status" value="1"/>
</dbReference>
<sequence length="363" mass="42485">MADQTPATISNQNDKNNSDYIPKQPKSITKTVWTIFRKAKKVSSQANSIINGSVGDKFQDYSVLKSLDIKMNFYHRQNAIKLDKGNLKKRSNYSYNDKPVSNKICILIHGLIFNETCWQFKDRSDYGKKLEEDYEYTPFYLRYHTGLHISDNGQKLALLLEELYQNYPTKIEEIYFLCHSMGGLLMHSAAYYAQEKDFDWVKKTKKVFLLGTPHLGSFFERFANVTTNILQRVPNWHTRLVGKVINLRSAGIKDLRYGYLREEDWKGKNLDSFLENTKNQVPKLDGVEYFIISGRLTKEETHWVNCFFGDILVSKKSANAHFIDTEEINSESDNSIQFAKTHHFKLLTMNEVYEKIKFWIERK</sequence>
<dbReference type="Pfam" id="PF05057">
    <property type="entry name" value="DUF676"/>
    <property type="match status" value="1"/>
</dbReference>
<keyword evidence="4" id="KW-1185">Reference proteome</keyword>
<dbReference type="KEGG" id="fli:Fleli_1626"/>
<dbReference type="AlphaFoldDB" id="I4AJA5"/>
<feature type="region of interest" description="Disordered" evidence="1">
    <location>
        <begin position="1"/>
        <end position="23"/>
    </location>
</feature>
<dbReference type="GO" id="GO:0016787">
    <property type="term" value="F:hydrolase activity"/>
    <property type="evidence" value="ECO:0007669"/>
    <property type="project" value="UniProtKB-KW"/>
</dbReference>
<gene>
    <name evidence="3" type="ordered locus">Fleli_1626</name>
</gene>
<feature type="compositionally biased region" description="Polar residues" evidence="1">
    <location>
        <begin position="1"/>
        <end position="19"/>
    </location>
</feature>
<reference evidence="4" key="1">
    <citation type="submission" date="2012-06" db="EMBL/GenBank/DDBJ databases">
        <title>The complete genome of Flexibacter litoralis DSM 6794.</title>
        <authorList>
            <person name="Lucas S."/>
            <person name="Copeland A."/>
            <person name="Lapidus A."/>
            <person name="Glavina del Rio T."/>
            <person name="Dalin E."/>
            <person name="Tice H."/>
            <person name="Bruce D."/>
            <person name="Goodwin L."/>
            <person name="Pitluck S."/>
            <person name="Peters L."/>
            <person name="Ovchinnikova G."/>
            <person name="Lu M."/>
            <person name="Kyrpides N."/>
            <person name="Mavromatis K."/>
            <person name="Ivanova N."/>
            <person name="Brettin T."/>
            <person name="Detter J.C."/>
            <person name="Han C."/>
            <person name="Larimer F."/>
            <person name="Land M."/>
            <person name="Hauser L."/>
            <person name="Markowitz V."/>
            <person name="Cheng J.-F."/>
            <person name="Hugenholtz P."/>
            <person name="Woyke T."/>
            <person name="Wu D."/>
            <person name="Spring S."/>
            <person name="Lang E."/>
            <person name="Kopitz M."/>
            <person name="Brambilla E."/>
            <person name="Klenk H.-P."/>
            <person name="Eisen J.A."/>
        </authorList>
    </citation>
    <scope>NUCLEOTIDE SEQUENCE [LARGE SCALE GENOMIC DNA]</scope>
    <source>
        <strain evidence="4">ATCC 23117 / DSM 6794 / NBRC 15988 / NCIMB 1366 / Sio-4</strain>
    </source>
</reference>
<keyword evidence="3" id="KW-0808">Transferase</keyword>